<name>A0A1Y0LHM3_TATCI</name>
<protein>
    <submittedName>
        <fullName evidence="2">Uncharacterized protein</fullName>
    </submittedName>
</protein>
<evidence type="ECO:0000256" key="1">
    <source>
        <dbReference type="SAM" id="Phobius"/>
    </source>
</evidence>
<evidence type="ECO:0000313" key="3">
    <source>
        <dbReference type="EMBL" id="ARU97584.1"/>
    </source>
</evidence>
<keyword evidence="4" id="KW-1185">Reference proteome</keyword>
<dbReference type="EMBL" id="CP015581">
    <property type="protein sequence ID" value="ARU97584.1"/>
    <property type="molecule type" value="Genomic_DNA"/>
</dbReference>
<accession>A0A1Y0LHM3</accession>
<dbReference type="KEGG" id="tci:A7K98_06975"/>
<dbReference type="EMBL" id="CP015579">
    <property type="protein sequence ID" value="ARU93545.1"/>
    <property type="molecule type" value="Genomic_DNA"/>
</dbReference>
<feature type="transmembrane region" description="Helical" evidence="1">
    <location>
        <begin position="12"/>
        <end position="30"/>
    </location>
</feature>
<evidence type="ECO:0000313" key="2">
    <source>
        <dbReference type="EMBL" id="ARU93545.1"/>
    </source>
</evidence>
<proteinExistence type="predicted"/>
<gene>
    <name evidence="2" type="ORF">A7K98_06975</name>
    <name evidence="3" type="ORF">A7K99_06975</name>
</gene>
<evidence type="ECO:0000313" key="5">
    <source>
        <dbReference type="Proteomes" id="UP000195814"/>
    </source>
</evidence>
<organism evidence="2 5">
    <name type="scientific">Tatumella citrea</name>
    <name type="common">Pantoea citrea</name>
    <dbReference type="NCBI Taxonomy" id="53336"/>
    <lineage>
        <taxon>Bacteria</taxon>
        <taxon>Pseudomonadati</taxon>
        <taxon>Pseudomonadota</taxon>
        <taxon>Gammaproteobacteria</taxon>
        <taxon>Enterobacterales</taxon>
        <taxon>Erwiniaceae</taxon>
        <taxon>Tatumella</taxon>
    </lineage>
</organism>
<dbReference type="AlphaFoldDB" id="A0A1Y0LHM3"/>
<keyword evidence="1" id="KW-1133">Transmembrane helix</keyword>
<keyword evidence="1" id="KW-0472">Membrane</keyword>
<dbReference type="Proteomes" id="UP000195729">
    <property type="component" value="Chromosome"/>
</dbReference>
<keyword evidence="1" id="KW-0812">Transmembrane</keyword>
<dbReference type="Proteomes" id="UP000195814">
    <property type="component" value="Chromosome"/>
</dbReference>
<sequence length="59" mass="6630">MSGVPAENNWQKLLPVLFHFTLISVLHFITPRTDLFSDNFLKSPADKIMIFTADLPGLA</sequence>
<evidence type="ECO:0000313" key="4">
    <source>
        <dbReference type="Proteomes" id="UP000195729"/>
    </source>
</evidence>
<reference evidence="4 5" key="1">
    <citation type="submission" date="2016-05" db="EMBL/GenBank/DDBJ databases">
        <title>Complete genome sequence of two 2,5-diketo-D-glunonic acid producing strain Tatumella citrea.</title>
        <authorList>
            <person name="Duan C."/>
            <person name="Yang J."/>
            <person name="Yang S."/>
        </authorList>
    </citation>
    <scope>NUCLEOTIDE SEQUENCE [LARGE SCALE GENOMIC DNA]</scope>
    <source>
        <strain evidence="3 4">ATCC 39140</strain>
        <strain evidence="2 5">DSM 13699</strain>
    </source>
</reference>